<keyword evidence="4" id="KW-1185">Reference proteome</keyword>
<name>A0ABW7W3D7_9NOCA</name>
<sequence>MSMHADRSAWLMRAAVGAAVAIIVGVGIAAFILSYDTLRDLAELAGIKEANSWLFPVIVDGTIVQATVSVIVLSGHPKERRWFSWVLGVSAFVSVAGNSLHAFTDGSHLAPWLSAVIAAIAPIALLVDTHGVVMLFRAARTPAVKPAVEPVEETAPEPAPASEPETPASVPAVAEPVRVPEPATLPIPAPAAVVPVRPIPPVPVVRPRPVVQQMLPLAIGGA</sequence>
<gene>
    <name evidence="3" type="ORF">ACH49Z_20745</name>
</gene>
<dbReference type="InterPro" id="IPR021235">
    <property type="entry name" value="DUF2637"/>
</dbReference>
<dbReference type="EMBL" id="JBIRYL010000006">
    <property type="protein sequence ID" value="MFI2232278.1"/>
    <property type="molecule type" value="Genomic_DNA"/>
</dbReference>
<evidence type="ECO:0000256" key="1">
    <source>
        <dbReference type="SAM" id="MobiDB-lite"/>
    </source>
</evidence>
<dbReference type="Pfam" id="PF10935">
    <property type="entry name" value="DUF2637"/>
    <property type="match status" value="1"/>
</dbReference>
<keyword evidence="2" id="KW-0472">Membrane</keyword>
<reference evidence="3 4" key="1">
    <citation type="submission" date="2024-10" db="EMBL/GenBank/DDBJ databases">
        <title>The Natural Products Discovery Center: Release of the First 8490 Sequenced Strains for Exploring Actinobacteria Biosynthetic Diversity.</title>
        <authorList>
            <person name="Kalkreuter E."/>
            <person name="Kautsar S.A."/>
            <person name="Yang D."/>
            <person name="Bader C.D."/>
            <person name="Teijaro C.N."/>
            <person name="Fluegel L."/>
            <person name="Davis C.M."/>
            <person name="Simpson J.R."/>
            <person name="Lauterbach L."/>
            <person name="Steele A.D."/>
            <person name="Gui C."/>
            <person name="Meng S."/>
            <person name="Li G."/>
            <person name="Viehrig K."/>
            <person name="Ye F."/>
            <person name="Su P."/>
            <person name="Kiefer A.F."/>
            <person name="Nichols A."/>
            <person name="Cepeda A.J."/>
            <person name="Yan W."/>
            <person name="Fan B."/>
            <person name="Jiang Y."/>
            <person name="Adhikari A."/>
            <person name="Zheng C.-J."/>
            <person name="Schuster L."/>
            <person name="Cowan T.M."/>
            <person name="Smanski M.J."/>
            <person name="Chevrette M.G."/>
            <person name="De Carvalho L.P.S."/>
            <person name="Shen B."/>
        </authorList>
    </citation>
    <scope>NUCLEOTIDE SEQUENCE [LARGE SCALE GENOMIC DNA]</scope>
    <source>
        <strain evidence="3 4">NPDC019377</strain>
    </source>
</reference>
<evidence type="ECO:0000313" key="3">
    <source>
        <dbReference type="EMBL" id="MFI2232278.1"/>
    </source>
</evidence>
<keyword evidence="2" id="KW-1133">Transmembrane helix</keyword>
<accession>A0ABW7W3D7</accession>
<proteinExistence type="predicted"/>
<organism evidence="3 4">
    <name type="scientific">Nocardia testacea</name>
    <dbReference type="NCBI Taxonomy" id="248551"/>
    <lineage>
        <taxon>Bacteria</taxon>
        <taxon>Bacillati</taxon>
        <taxon>Actinomycetota</taxon>
        <taxon>Actinomycetes</taxon>
        <taxon>Mycobacteriales</taxon>
        <taxon>Nocardiaceae</taxon>
        <taxon>Nocardia</taxon>
    </lineage>
</organism>
<dbReference type="Proteomes" id="UP001611494">
    <property type="component" value="Unassembled WGS sequence"/>
</dbReference>
<keyword evidence="2" id="KW-0812">Transmembrane</keyword>
<feature type="transmembrane region" description="Helical" evidence="2">
    <location>
        <begin position="12"/>
        <end position="33"/>
    </location>
</feature>
<comment type="caution">
    <text evidence="3">The sequence shown here is derived from an EMBL/GenBank/DDBJ whole genome shotgun (WGS) entry which is preliminary data.</text>
</comment>
<evidence type="ECO:0000256" key="2">
    <source>
        <dbReference type="SAM" id="Phobius"/>
    </source>
</evidence>
<protein>
    <submittedName>
        <fullName evidence="3">DUF2637 domain-containing protein</fullName>
    </submittedName>
</protein>
<dbReference type="RefSeq" id="WP_397063864.1">
    <property type="nucleotide sequence ID" value="NZ_JBIRYL010000006.1"/>
</dbReference>
<feature type="transmembrane region" description="Helical" evidence="2">
    <location>
        <begin position="82"/>
        <end position="103"/>
    </location>
</feature>
<feature type="region of interest" description="Disordered" evidence="1">
    <location>
        <begin position="146"/>
        <end position="170"/>
    </location>
</feature>
<evidence type="ECO:0000313" key="4">
    <source>
        <dbReference type="Proteomes" id="UP001611494"/>
    </source>
</evidence>
<feature type="compositionally biased region" description="Low complexity" evidence="1">
    <location>
        <begin position="160"/>
        <end position="170"/>
    </location>
</feature>
<feature type="transmembrane region" description="Helical" evidence="2">
    <location>
        <begin position="53"/>
        <end position="75"/>
    </location>
</feature>
<feature type="transmembrane region" description="Helical" evidence="2">
    <location>
        <begin position="109"/>
        <end position="127"/>
    </location>
</feature>